<gene>
    <name evidence="4" type="ORF">Drose_20040</name>
</gene>
<proteinExistence type="inferred from homology"/>
<dbReference type="NCBIfam" id="TIGR00377">
    <property type="entry name" value="ant_ant_sig"/>
    <property type="match status" value="1"/>
</dbReference>
<dbReference type="CDD" id="cd07043">
    <property type="entry name" value="STAS_anti-anti-sigma_factors"/>
    <property type="match status" value="1"/>
</dbReference>
<comment type="similarity">
    <text evidence="1 2">Belongs to the anti-sigma-factor antagonist family.</text>
</comment>
<dbReference type="InterPro" id="IPR002645">
    <property type="entry name" value="STAS_dom"/>
</dbReference>
<evidence type="ECO:0000256" key="1">
    <source>
        <dbReference type="ARBA" id="ARBA00009013"/>
    </source>
</evidence>
<evidence type="ECO:0000256" key="2">
    <source>
        <dbReference type="RuleBase" id="RU003749"/>
    </source>
</evidence>
<dbReference type="PANTHER" id="PTHR33495:SF2">
    <property type="entry name" value="ANTI-SIGMA FACTOR ANTAGONIST TM_1081-RELATED"/>
    <property type="match status" value="1"/>
</dbReference>
<dbReference type="PANTHER" id="PTHR33495">
    <property type="entry name" value="ANTI-SIGMA FACTOR ANTAGONIST TM_1081-RELATED-RELATED"/>
    <property type="match status" value="1"/>
</dbReference>
<dbReference type="Proteomes" id="UP001058271">
    <property type="component" value="Chromosome"/>
</dbReference>
<dbReference type="SUPFAM" id="SSF52091">
    <property type="entry name" value="SpoIIaa-like"/>
    <property type="match status" value="1"/>
</dbReference>
<dbReference type="InterPro" id="IPR036513">
    <property type="entry name" value="STAS_dom_sf"/>
</dbReference>
<organism evidence="4 5">
    <name type="scientific">Dactylosporangium roseum</name>
    <dbReference type="NCBI Taxonomy" id="47989"/>
    <lineage>
        <taxon>Bacteria</taxon>
        <taxon>Bacillati</taxon>
        <taxon>Actinomycetota</taxon>
        <taxon>Actinomycetes</taxon>
        <taxon>Micromonosporales</taxon>
        <taxon>Micromonosporaceae</taxon>
        <taxon>Dactylosporangium</taxon>
    </lineage>
</organism>
<accession>A0ABY5YV38</accession>
<dbReference type="Gene3D" id="3.30.750.24">
    <property type="entry name" value="STAS domain"/>
    <property type="match status" value="1"/>
</dbReference>
<evidence type="ECO:0000313" key="4">
    <source>
        <dbReference type="EMBL" id="UWZ33596.1"/>
    </source>
</evidence>
<feature type="domain" description="STAS" evidence="3">
    <location>
        <begin position="10"/>
        <end position="110"/>
    </location>
</feature>
<dbReference type="Pfam" id="PF01740">
    <property type="entry name" value="STAS"/>
    <property type="match status" value="1"/>
</dbReference>
<keyword evidence="5" id="KW-1185">Reference proteome</keyword>
<dbReference type="PROSITE" id="PS50801">
    <property type="entry name" value="STAS"/>
    <property type="match status" value="1"/>
</dbReference>
<name>A0ABY5YV38_9ACTN</name>
<evidence type="ECO:0000313" key="5">
    <source>
        <dbReference type="Proteomes" id="UP001058271"/>
    </source>
</evidence>
<reference evidence="4" key="1">
    <citation type="submission" date="2021-04" db="EMBL/GenBank/DDBJ databases">
        <title>Biosynthetic gene clusters of Dactylosporangioum roseum.</title>
        <authorList>
            <person name="Hartkoorn R.C."/>
            <person name="Beaudoing E."/>
            <person name="Hot D."/>
            <person name="Moureu S."/>
        </authorList>
    </citation>
    <scope>NUCLEOTIDE SEQUENCE</scope>
    <source>
        <strain evidence="4">NRRL B-16295</strain>
    </source>
</reference>
<evidence type="ECO:0000259" key="3">
    <source>
        <dbReference type="PROSITE" id="PS50801"/>
    </source>
</evidence>
<protein>
    <recommendedName>
        <fullName evidence="2">Anti-sigma factor antagonist</fullName>
    </recommendedName>
</protein>
<dbReference type="InterPro" id="IPR003658">
    <property type="entry name" value="Anti-sigma_ant"/>
</dbReference>
<sequence length="110" mass="11356">MDVAVSNREDGTVLVTVSGTIDIDTAPALRSAMEGLLDDGHNRIVIDLGGVEFCDSVGLGTFAYSHNHCVGHGGFLRLAAPSPFLARLLATVGLAGRIPVHATVTDALST</sequence>
<dbReference type="EMBL" id="CP073721">
    <property type="protein sequence ID" value="UWZ33596.1"/>
    <property type="molecule type" value="Genomic_DNA"/>
</dbReference>
<dbReference type="RefSeq" id="WP_260722853.1">
    <property type="nucleotide sequence ID" value="NZ_BAAABS010000099.1"/>
</dbReference>